<keyword evidence="1" id="KW-0812">Transmembrane</keyword>
<evidence type="ECO:0000313" key="3">
    <source>
        <dbReference type="Proteomes" id="UP000050378"/>
    </source>
</evidence>
<protein>
    <recommendedName>
        <fullName evidence="4">Transmembrane protein</fullName>
    </recommendedName>
</protein>
<dbReference type="STRING" id="570156.AOG27_01695"/>
<dbReference type="InterPro" id="IPR047798">
    <property type="entry name" value="BPSS1780-like"/>
</dbReference>
<organism evidence="2 3">
    <name type="scientific">Pseudoalteromonas lipolytica</name>
    <dbReference type="NCBI Taxonomy" id="570156"/>
    <lineage>
        <taxon>Bacteria</taxon>
        <taxon>Pseudomonadati</taxon>
        <taxon>Pseudomonadota</taxon>
        <taxon>Gammaproteobacteria</taxon>
        <taxon>Alteromonadales</taxon>
        <taxon>Pseudoalteromonadaceae</taxon>
        <taxon>Pseudoalteromonas</taxon>
    </lineage>
</organism>
<gene>
    <name evidence="2" type="ORF">AOG27_01695</name>
</gene>
<reference evidence="2 3" key="1">
    <citation type="submission" date="2015-09" db="EMBL/GenBank/DDBJ databases">
        <title>Draft Genome Sequence of Pseudoalteromonas lipolytica UCD-48B.</title>
        <authorList>
            <person name="Krusor M."/>
            <person name="Coil D.A."/>
            <person name="Lang J.M."/>
            <person name="Eisen J.A."/>
            <person name="Alexiev A."/>
        </authorList>
    </citation>
    <scope>NUCLEOTIDE SEQUENCE [LARGE SCALE GENOMIC DNA]</scope>
    <source>
        <strain evidence="2 3">UCD-48B</strain>
    </source>
</reference>
<dbReference type="EMBL" id="LJTC01000001">
    <property type="protein sequence ID" value="KPM85523.1"/>
    <property type="molecule type" value="Genomic_DNA"/>
</dbReference>
<dbReference type="Proteomes" id="UP000050378">
    <property type="component" value="Unassembled WGS sequence"/>
</dbReference>
<feature type="transmembrane region" description="Helical" evidence="1">
    <location>
        <begin position="28"/>
        <end position="47"/>
    </location>
</feature>
<keyword evidence="1" id="KW-0472">Membrane</keyword>
<comment type="caution">
    <text evidence="2">The sequence shown here is derived from an EMBL/GenBank/DDBJ whole genome shotgun (WGS) entry which is preliminary data.</text>
</comment>
<feature type="transmembrane region" description="Helical" evidence="1">
    <location>
        <begin position="223"/>
        <end position="243"/>
    </location>
</feature>
<dbReference type="AlphaFoldDB" id="A0A0P7EC35"/>
<evidence type="ECO:0000256" key="1">
    <source>
        <dbReference type="SAM" id="Phobius"/>
    </source>
</evidence>
<name>A0A0P7EC35_9GAMM</name>
<proteinExistence type="predicted"/>
<feature type="transmembrane region" description="Helical" evidence="1">
    <location>
        <begin position="100"/>
        <end position="126"/>
    </location>
</feature>
<dbReference type="NCBIfam" id="NF041043">
    <property type="entry name" value="BPSS1780_fam"/>
    <property type="match status" value="1"/>
</dbReference>
<accession>A0A0P7EC35</accession>
<sequence length="264" mass="29228">MSIEVRIFKADAGVKWFKAGWEIFKLQPLTFILMHLLIVIISFMALLLPLLQVVGAFVTPFLMAGFYQAVLTKQQGGTISQADIFKPFSNKGNRIGLVRVAVYQMAAGILLALLSNFIFADAYAVISSQTFDPQNQTHIADLLATISMGQVAVFLLAICVYLTAFAYAVPLVYFQKQSNMFQVLKTSFMVFYHNMAPLGVYGLICAVLMVICIPLSFIPLLVLMPICYISFFVSFQAIFMPVVPKGDDQTKAPEAQSQSGRFDA</sequence>
<feature type="transmembrane region" description="Helical" evidence="1">
    <location>
        <begin position="151"/>
        <end position="174"/>
    </location>
</feature>
<keyword evidence="1" id="KW-1133">Transmembrane helix</keyword>
<dbReference type="OrthoDB" id="6315319at2"/>
<evidence type="ECO:0000313" key="2">
    <source>
        <dbReference type="EMBL" id="KPM85523.1"/>
    </source>
</evidence>
<dbReference type="PATRIC" id="fig|570156.3.peg.335"/>
<feature type="transmembrane region" description="Helical" evidence="1">
    <location>
        <begin position="195"/>
        <end position="217"/>
    </location>
</feature>
<evidence type="ECO:0008006" key="4">
    <source>
        <dbReference type="Google" id="ProtNLM"/>
    </source>
</evidence>
<dbReference type="RefSeq" id="WP_054551278.1">
    <property type="nucleotide sequence ID" value="NZ_LJTC01000001.1"/>
</dbReference>